<comment type="caution">
    <text evidence="2">The sequence shown here is derived from an EMBL/GenBank/DDBJ whole genome shotgun (WGS) entry which is preliminary data.</text>
</comment>
<gene>
    <name evidence="2" type="ORF">ENJ96_03810</name>
</gene>
<organism evidence="2">
    <name type="scientific">Thermodesulfatator atlanticus</name>
    <dbReference type="NCBI Taxonomy" id="501497"/>
    <lineage>
        <taxon>Bacteria</taxon>
        <taxon>Pseudomonadati</taxon>
        <taxon>Thermodesulfobacteriota</taxon>
        <taxon>Thermodesulfobacteria</taxon>
        <taxon>Thermodesulfobacteriales</taxon>
        <taxon>Thermodesulfatatoraceae</taxon>
        <taxon>Thermodesulfatator</taxon>
    </lineage>
</organism>
<proteinExistence type="predicted"/>
<sequence length="61" mass="7086">MVRIRDLLLHLEAHLRLLACMSRVPIYTVKELMGHKILAMTERYAHLAAEAKEPFTLRGEE</sequence>
<protein>
    <recommendedName>
        <fullName evidence="3">Tyr recombinase domain-containing protein</fullName>
    </recommendedName>
</protein>
<evidence type="ECO:0000256" key="1">
    <source>
        <dbReference type="ARBA" id="ARBA00023172"/>
    </source>
</evidence>
<dbReference type="InterPro" id="IPR011010">
    <property type="entry name" value="DNA_brk_join_enz"/>
</dbReference>
<dbReference type="EMBL" id="DROK01000112">
    <property type="protein sequence ID" value="HHI96955.1"/>
    <property type="molecule type" value="Genomic_DNA"/>
</dbReference>
<evidence type="ECO:0008006" key="3">
    <source>
        <dbReference type="Google" id="ProtNLM"/>
    </source>
</evidence>
<reference evidence="2" key="1">
    <citation type="journal article" date="2020" name="mSystems">
        <title>Genome- and Community-Level Interaction Insights into Carbon Utilization and Element Cycling Functions of Hydrothermarchaeota in Hydrothermal Sediment.</title>
        <authorList>
            <person name="Zhou Z."/>
            <person name="Liu Y."/>
            <person name="Xu W."/>
            <person name="Pan J."/>
            <person name="Luo Z.H."/>
            <person name="Li M."/>
        </authorList>
    </citation>
    <scope>NUCLEOTIDE SEQUENCE [LARGE SCALE GENOMIC DNA]</scope>
    <source>
        <strain evidence="2">HyVt-533</strain>
    </source>
</reference>
<dbReference type="GO" id="GO:0015074">
    <property type="term" value="P:DNA integration"/>
    <property type="evidence" value="ECO:0007669"/>
    <property type="project" value="InterPro"/>
</dbReference>
<dbReference type="InterPro" id="IPR013762">
    <property type="entry name" value="Integrase-like_cat_sf"/>
</dbReference>
<accession>A0A7V5NZB0</accession>
<keyword evidence="1" id="KW-0233">DNA recombination</keyword>
<name>A0A7V5NZB0_9BACT</name>
<dbReference type="GO" id="GO:0003677">
    <property type="term" value="F:DNA binding"/>
    <property type="evidence" value="ECO:0007669"/>
    <property type="project" value="InterPro"/>
</dbReference>
<dbReference type="SUPFAM" id="SSF56349">
    <property type="entry name" value="DNA breaking-rejoining enzymes"/>
    <property type="match status" value="1"/>
</dbReference>
<dbReference type="Gene3D" id="1.10.443.10">
    <property type="entry name" value="Intergrase catalytic core"/>
    <property type="match status" value="1"/>
</dbReference>
<dbReference type="Proteomes" id="UP000886101">
    <property type="component" value="Unassembled WGS sequence"/>
</dbReference>
<dbReference type="AlphaFoldDB" id="A0A7V5NZB0"/>
<evidence type="ECO:0000313" key="2">
    <source>
        <dbReference type="EMBL" id="HHI96955.1"/>
    </source>
</evidence>
<dbReference type="GO" id="GO:0006310">
    <property type="term" value="P:DNA recombination"/>
    <property type="evidence" value="ECO:0007669"/>
    <property type="project" value="UniProtKB-KW"/>
</dbReference>